<name>A0A402CXV1_9BACT</name>
<dbReference type="FunFam" id="3.10.580.10:FF:000002">
    <property type="entry name" value="Magnesium/cobalt efflux protein CorC"/>
    <property type="match status" value="1"/>
</dbReference>
<dbReference type="SUPFAM" id="SSF54631">
    <property type="entry name" value="CBS-domain pair"/>
    <property type="match status" value="1"/>
</dbReference>
<dbReference type="GO" id="GO:0005886">
    <property type="term" value="C:plasma membrane"/>
    <property type="evidence" value="ECO:0007669"/>
    <property type="project" value="UniProtKB-SubCell"/>
</dbReference>
<keyword evidence="7" id="KW-0129">CBS domain</keyword>
<evidence type="ECO:0000256" key="5">
    <source>
        <dbReference type="ARBA" id="ARBA00022737"/>
    </source>
</evidence>
<dbReference type="OrthoDB" id="9798188at2"/>
<dbReference type="SUPFAM" id="SSF56176">
    <property type="entry name" value="FAD-binding/transporter-associated domain-like"/>
    <property type="match status" value="1"/>
</dbReference>
<feature type="transmembrane region" description="Helical" evidence="10">
    <location>
        <begin position="6"/>
        <end position="29"/>
    </location>
</feature>
<dbReference type="InterPro" id="IPR002550">
    <property type="entry name" value="CNNM"/>
</dbReference>
<evidence type="ECO:0000256" key="10">
    <source>
        <dbReference type="SAM" id="Phobius"/>
    </source>
</evidence>
<comment type="similarity">
    <text evidence="2">Belongs to the UPF0053 family.</text>
</comment>
<gene>
    <name evidence="11" type="ORF">CCAX7_42250</name>
</gene>
<dbReference type="InterPro" id="IPR000644">
    <property type="entry name" value="CBS_dom"/>
</dbReference>
<evidence type="ECO:0000313" key="12">
    <source>
        <dbReference type="Proteomes" id="UP000287394"/>
    </source>
</evidence>
<dbReference type="SMART" id="SM01091">
    <property type="entry name" value="CorC_HlyC"/>
    <property type="match status" value="1"/>
</dbReference>
<feature type="compositionally biased region" description="Low complexity" evidence="9">
    <location>
        <begin position="431"/>
        <end position="449"/>
    </location>
</feature>
<dbReference type="PANTHER" id="PTHR22777">
    <property type="entry name" value="HEMOLYSIN-RELATED"/>
    <property type="match status" value="1"/>
</dbReference>
<evidence type="ECO:0000313" key="11">
    <source>
        <dbReference type="EMBL" id="BDI32174.1"/>
    </source>
</evidence>
<dbReference type="KEGG" id="ccot:CCAX7_42250"/>
<dbReference type="Pfam" id="PF03471">
    <property type="entry name" value="CorC_HlyC"/>
    <property type="match status" value="1"/>
</dbReference>
<organism evidence="11 12">
    <name type="scientific">Capsulimonas corticalis</name>
    <dbReference type="NCBI Taxonomy" id="2219043"/>
    <lineage>
        <taxon>Bacteria</taxon>
        <taxon>Bacillati</taxon>
        <taxon>Armatimonadota</taxon>
        <taxon>Armatimonadia</taxon>
        <taxon>Capsulimonadales</taxon>
        <taxon>Capsulimonadaceae</taxon>
        <taxon>Capsulimonas</taxon>
    </lineage>
</organism>
<proteinExistence type="inferred from homology"/>
<keyword evidence="4 10" id="KW-0812">Transmembrane</keyword>
<dbReference type="Proteomes" id="UP000287394">
    <property type="component" value="Chromosome"/>
</dbReference>
<dbReference type="Pfam" id="PF00571">
    <property type="entry name" value="CBS"/>
    <property type="match status" value="2"/>
</dbReference>
<dbReference type="GO" id="GO:0050660">
    <property type="term" value="F:flavin adenine dinucleotide binding"/>
    <property type="evidence" value="ECO:0007669"/>
    <property type="project" value="InterPro"/>
</dbReference>
<reference evidence="11 12" key="1">
    <citation type="journal article" date="2019" name="Int. J. Syst. Evol. Microbiol.">
        <title>Capsulimonas corticalis gen. nov., sp. nov., an aerobic capsulated bacterium, of a novel bacterial order, Capsulimonadales ord. nov., of the class Armatimonadia of the phylum Armatimonadetes.</title>
        <authorList>
            <person name="Li J."/>
            <person name="Kudo C."/>
            <person name="Tonouchi A."/>
        </authorList>
    </citation>
    <scope>NUCLEOTIDE SEQUENCE [LARGE SCALE GENOMIC DNA]</scope>
    <source>
        <strain evidence="11 12">AX-7</strain>
    </source>
</reference>
<dbReference type="Pfam" id="PF01595">
    <property type="entry name" value="CNNM"/>
    <property type="match status" value="1"/>
</dbReference>
<feature type="transmembrane region" description="Helical" evidence="10">
    <location>
        <begin position="103"/>
        <end position="125"/>
    </location>
</feature>
<sequence>MNAHDYIALASVVLLILLNGFFTLAKTALATVSHMRLQYLVTERAADAPAQNLQVFSRDPARVFATAQVGITLASFGVAAIIAGVVSPDVSDWLRHRGWAHDITWTTVILTLAAAFVAITVGELVPYAYAQRYPMRAATLAAAPLRLFMVMFSFLATIALGLSNLIVKPFGLTATFATPMVTEQELQTLLDAGAQAGTIEEGEKEIIENVISFGDTDVRQVMTPRIDIKAADITIGCPALIQLIISSGHTRIPVYESNIDNIVGIIHAKDLLPYLAQGRRDVVLRSVARTPLIVPENKRVDELLEEFRRSNIQLAIVQDEYGGTAGLVTIEDLLEELVGEIKDEYDVEIPMVRSVEEGVAILDGRMALDDVNEELNLELPTDDFDTLGGFVFGLFGHQPVEGETVVDGDWEFTVKRTDGRRIQEVKIAPYAAPAEGSEGSEENGAAKSSDTSSRA</sequence>
<protein>
    <submittedName>
        <fullName evidence="11">Gliding motility protein GldE</fullName>
    </submittedName>
</protein>
<keyword evidence="6 10" id="KW-1133">Transmembrane helix</keyword>
<evidence type="ECO:0000256" key="7">
    <source>
        <dbReference type="ARBA" id="ARBA00023122"/>
    </source>
</evidence>
<keyword evidence="3" id="KW-1003">Cell membrane</keyword>
<dbReference type="InterPro" id="IPR016169">
    <property type="entry name" value="FAD-bd_PCMH_sub2"/>
</dbReference>
<feature type="region of interest" description="Disordered" evidence="9">
    <location>
        <begin position="428"/>
        <end position="455"/>
    </location>
</feature>
<dbReference type="InterPro" id="IPR046342">
    <property type="entry name" value="CBS_dom_sf"/>
</dbReference>
<evidence type="ECO:0000256" key="3">
    <source>
        <dbReference type="ARBA" id="ARBA00022475"/>
    </source>
</evidence>
<keyword evidence="12" id="KW-1185">Reference proteome</keyword>
<dbReference type="CDD" id="cd04590">
    <property type="entry name" value="CBS_pair_CorC_HlyC_assoc"/>
    <property type="match status" value="1"/>
</dbReference>
<dbReference type="RefSeq" id="WP_119322133.1">
    <property type="nucleotide sequence ID" value="NZ_AP025739.1"/>
</dbReference>
<dbReference type="InterPro" id="IPR005170">
    <property type="entry name" value="Transptr-assoc_dom"/>
</dbReference>
<keyword evidence="8 10" id="KW-0472">Membrane</keyword>
<feature type="transmembrane region" description="Helical" evidence="10">
    <location>
        <begin position="63"/>
        <end position="83"/>
    </location>
</feature>
<evidence type="ECO:0000256" key="8">
    <source>
        <dbReference type="ARBA" id="ARBA00023136"/>
    </source>
</evidence>
<comment type="subcellular location">
    <subcellularLocation>
        <location evidence="1">Cell membrane</location>
        <topology evidence="1">Multi-pass membrane protein</topology>
    </subcellularLocation>
</comment>
<evidence type="ECO:0000256" key="4">
    <source>
        <dbReference type="ARBA" id="ARBA00022692"/>
    </source>
</evidence>
<evidence type="ECO:0000256" key="9">
    <source>
        <dbReference type="SAM" id="MobiDB-lite"/>
    </source>
</evidence>
<evidence type="ECO:0000256" key="2">
    <source>
        <dbReference type="ARBA" id="ARBA00006337"/>
    </source>
</evidence>
<feature type="transmembrane region" description="Helical" evidence="10">
    <location>
        <begin position="137"/>
        <end position="162"/>
    </location>
</feature>
<dbReference type="PROSITE" id="PS51371">
    <property type="entry name" value="CBS"/>
    <property type="match status" value="2"/>
</dbReference>
<evidence type="ECO:0000256" key="1">
    <source>
        <dbReference type="ARBA" id="ARBA00004651"/>
    </source>
</evidence>
<dbReference type="InterPro" id="IPR036318">
    <property type="entry name" value="FAD-bd_PCMH-like_sf"/>
</dbReference>
<dbReference type="InterPro" id="IPR044751">
    <property type="entry name" value="Ion_transp-like_CBS"/>
</dbReference>
<dbReference type="AlphaFoldDB" id="A0A402CXV1"/>
<dbReference type="Gene3D" id="3.30.465.10">
    <property type="match status" value="1"/>
</dbReference>
<dbReference type="PANTHER" id="PTHR22777:SF32">
    <property type="entry name" value="UPF0053 INNER MEMBRANE PROTEIN YFJD"/>
    <property type="match status" value="1"/>
</dbReference>
<evidence type="ECO:0000256" key="6">
    <source>
        <dbReference type="ARBA" id="ARBA00022989"/>
    </source>
</evidence>
<keyword evidence="5" id="KW-0677">Repeat</keyword>
<dbReference type="EMBL" id="AP025739">
    <property type="protein sequence ID" value="BDI32174.1"/>
    <property type="molecule type" value="Genomic_DNA"/>
</dbReference>
<accession>A0A402CXV1</accession>
<dbReference type="PROSITE" id="PS51846">
    <property type="entry name" value="CNNM"/>
    <property type="match status" value="1"/>
</dbReference>
<dbReference type="Gene3D" id="3.10.580.10">
    <property type="entry name" value="CBS-domain"/>
    <property type="match status" value="1"/>
</dbReference>